<dbReference type="PRINTS" id="PR00081">
    <property type="entry name" value="GDHRDH"/>
</dbReference>
<proteinExistence type="inferred from homology"/>
<evidence type="ECO:0000256" key="1">
    <source>
        <dbReference type="ARBA" id="ARBA00006484"/>
    </source>
</evidence>
<comment type="caution">
    <text evidence="4">The sequence shown here is derived from an EMBL/GenBank/DDBJ whole genome shotgun (WGS) entry which is preliminary data.</text>
</comment>
<keyword evidence="5" id="KW-1185">Reference proteome</keyword>
<dbReference type="RefSeq" id="WP_284361334.1">
    <property type="nucleotide sequence ID" value="NZ_BSNI01000001.1"/>
</dbReference>
<protein>
    <submittedName>
        <fullName evidence="4">Short chain dehydrogenase</fullName>
    </submittedName>
</protein>
<dbReference type="EMBL" id="BSNI01000001">
    <property type="protein sequence ID" value="GLQ16050.1"/>
    <property type="molecule type" value="Genomic_DNA"/>
</dbReference>
<evidence type="ECO:0000256" key="2">
    <source>
        <dbReference type="ARBA" id="ARBA00023002"/>
    </source>
</evidence>
<keyword evidence="2" id="KW-0560">Oxidoreductase</keyword>
<accession>A0ABQ5UL95</accession>
<reference evidence="4" key="1">
    <citation type="journal article" date="2014" name="Int. J. Syst. Evol. Microbiol.">
        <title>Complete genome of a new Firmicutes species belonging to the dominant human colonic microbiota ('Ruminococcus bicirculans') reveals two chromosomes and a selective capacity to utilize plant glucans.</title>
        <authorList>
            <consortium name="NISC Comparative Sequencing Program"/>
            <person name="Wegmann U."/>
            <person name="Louis P."/>
            <person name="Goesmann A."/>
            <person name="Henrissat B."/>
            <person name="Duncan S.H."/>
            <person name="Flint H.J."/>
        </authorList>
    </citation>
    <scope>NUCLEOTIDE SEQUENCE</scope>
    <source>
        <strain evidence="4">NBRC 107169</strain>
    </source>
</reference>
<gene>
    <name evidence="4" type="ORF">GCM10007879_02990</name>
</gene>
<dbReference type="PRINTS" id="PR00080">
    <property type="entry name" value="SDRFAMILY"/>
</dbReference>
<sequence length="252" mass="27113">MAKGVALITGAADRIGAAMAKALAADGYQTIIHFNSSGEKAQNLASEIIKNGGSARVIGADLLNSDARNSLISNATDLFGPLDVLINNASIFQPDSIDALSAELWQKHFSIHAETPVFLASAFAQQLPKDKTGNVINMIDQRVWALKPTFFSYTLSKSALWTATQTMAQSLAPHIRVNAIGPGPTIKNIHQNQEDFEKEIEALPLKLGPQLDEICNAVRFILNASSMTGQMVALDGGEHLKWTHKGENIAPK</sequence>
<dbReference type="SUPFAM" id="SSF51735">
    <property type="entry name" value="NAD(P)-binding Rossmann-fold domains"/>
    <property type="match status" value="1"/>
</dbReference>
<evidence type="ECO:0000313" key="5">
    <source>
        <dbReference type="Proteomes" id="UP001161405"/>
    </source>
</evidence>
<organism evidence="4 5">
    <name type="scientific">Maritalea porphyrae</name>
    <dbReference type="NCBI Taxonomy" id="880732"/>
    <lineage>
        <taxon>Bacteria</taxon>
        <taxon>Pseudomonadati</taxon>
        <taxon>Pseudomonadota</taxon>
        <taxon>Alphaproteobacteria</taxon>
        <taxon>Hyphomicrobiales</taxon>
        <taxon>Devosiaceae</taxon>
        <taxon>Maritalea</taxon>
    </lineage>
</organism>
<name>A0ABQ5UL95_9HYPH</name>
<dbReference type="PANTHER" id="PTHR43639">
    <property type="entry name" value="OXIDOREDUCTASE, SHORT-CHAIN DEHYDROGENASE/REDUCTASE FAMILY (AFU_ORTHOLOGUE AFUA_5G02870)"/>
    <property type="match status" value="1"/>
</dbReference>
<dbReference type="InterPro" id="IPR036291">
    <property type="entry name" value="NAD(P)-bd_dom_sf"/>
</dbReference>
<dbReference type="InterPro" id="IPR002347">
    <property type="entry name" value="SDR_fam"/>
</dbReference>
<dbReference type="Proteomes" id="UP001161405">
    <property type="component" value="Unassembled WGS sequence"/>
</dbReference>
<dbReference type="Pfam" id="PF00106">
    <property type="entry name" value="adh_short"/>
    <property type="match status" value="1"/>
</dbReference>
<reference evidence="4" key="2">
    <citation type="submission" date="2023-01" db="EMBL/GenBank/DDBJ databases">
        <title>Draft genome sequence of Maritalea porphyrae strain NBRC 107169.</title>
        <authorList>
            <person name="Sun Q."/>
            <person name="Mori K."/>
        </authorList>
    </citation>
    <scope>NUCLEOTIDE SEQUENCE</scope>
    <source>
        <strain evidence="4">NBRC 107169</strain>
    </source>
</reference>
<evidence type="ECO:0000313" key="4">
    <source>
        <dbReference type="EMBL" id="GLQ16050.1"/>
    </source>
</evidence>
<comment type="similarity">
    <text evidence="1 3">Belongs to the short-chain dehydrogenases/reductases (SDR) family.</text>
</comment>
<dbReference type="Gene3D" id="3.40.50.720">
    <property type="entry name" value="NAD(P)-binding Rossmann-like Domain"/>
    <property type="match status" value="1"/>
</dbReference>
<dbReference type="PANTHER" id="PTHR43639:SF1">
    <property type="entry name" value="SHORT-CHAIN DEHYDROGENASE_REDUCTASE FAMILY PROTEIN"/>
    <property type="match status" value="1"/>
</dbReference>
<dbReference type="NCBIfam" id="NF006597">
    <property type="entry name" value="PRK09134.1"/>
    <property type="match status" value="1"/>
</dbReference>
<evidence type="ECO:0000256" key="3">
    <source>
        <dbReference type="RuleBase" id="RU000363"/>
    </source>
</evidence>